<dbReference type="EMBL" id="CAJNOV010016127">
    <property type="protein sequence ID" value="CAF1584575.1"/>
    <property type="molecule type" value="Genomic_DNA"/>
</dbReference>
<evidence type="ECO:0000256" key="1">
    <source>
        <dbReference type="ARBA" id="ARBA00008209"/>
    </source>
</evidence>
<comment type="caution">
    <text evidence="3">The sequence shown here is derived from an EMBL/GenBank/DDBJ whole genome shotgun (WGS) entry which is preliminary data.</text>
</comment>
<dbReference type="GO" id="GO:0019722">
    <property type="term" value="P:calcium-mediated signaling"/>
    <property type="evidence" value="ECO:0007669"/>
    <property type="project" value="InterPro"/>
</dbReference>
<accession>A0A816LB85</accession>
<dbReference type="GO" id="GO:0005634">
    <property type="term" value="C:nucleus"/>
    <property type="evidence" value="ECO:0007669"/>
    <property type="project" value="TreeGrafter"/>
</dbReference>
<evidence type="ECO:0008006" key="7">
    <source>
        <dbReference type="Google" id="ProtNLM"/>
    </source>
</evidence>
<dbReference type="PANTHER" id="PTHR10300:SF14">
    <property type="entry name" value="PROTEIN SARAH"/>
    <property type="match status" value="1"/>
</dbReference>
<dbReference type="GO" id="GO:0003676">
    <property type="term" value="F:nucleic acid binding"/>
    <property type="evidence" value="ECO:0007669"/>
    <property type="project" value="InterPro"/>
</dbReference>
<dbReference type="Proteomes" id="UP000681967">
    <property type="component" value="Unassembled WGS sequence"/>
</dbReference>
<dbReference type="Proteomes" id="UP000663855">
    <property type="component" value="Unassembled WGS sequence"/>
</dbReference>
<protein>
    <recommendedName>
        <fullName evidence="7">Calcipressin-like protein</fullName>
    </recommendedName>
</protein>
<evidence type="ECO:0000313" key="4">
    <source>
        <dbReference type="EMBL" id="CAF3940202.1"/>
    </source>
</evidence>
<dbReference type="EMBL" id="CAJNRE010000801">
    <property type="protein sequence ID" value="CAF1931969.1"/>
    <property type="molecule type" value="Genomic_DNA"/>
</dbReference>
<comment type="similarity">
    <text evidence="1">Belongs to the RCAN family.</text>
</comment>
<reference evidence="3" key="1">
    <citation type="submission" date="2021-02" db="EMBL/GenBank/DDBJ databases">
        <authorList>
            <person name="Nowell W R."/>
        </authorList>
    </citation>
    <scope>NUCLEOTIDE SEQUENCE</scope>
</reference>
<dbReference type="EMBL" id="CAJOBI010002701">
    <property type="protein sequence ID" value="CAF3940202.1"/>
    <property type="molecule type" value="Genomic_DNA"/>
</dbReference>
<dbReference type="InterPro" id="IPR006931">
    <property type="entry name" value="Calcipressin"/>
</dbReference>
<sequence length="299" mass="34479">MIETTTNDFSIGNPTVTIETDTMSNSFLPNNIHAHDSQIEIDNYCINYIDDSLVETQSETIEKNKKLQSICKIEDNSCRLEVSQLPEEIFMDENIRCEFECIFHEFDSHVIISYANIFQRAYLNFSDSRLAFQVRTCMNGKEFHNKRIQMSYSLQISSSIDYLKPPKQENIYMQSPPTTPPVGWVTKYEELPDINFDLFLALSKLQSNEPLEILSKQNNFPAIIIHPCSDTSDDDVDRDDIVNPTIDEFRNEKKYQTAEAKQCARILHDALFALDEQQIKQTTGDGDKLVALDDIDRSF</sequence>
<dbReference type="PANTHER" id="PTHR10300">
    <property type="entry name" value="CALCIPRESSIN"/>
    <property type="match status" value="1"/>
</dbReference>
<organism evidence="3 6">
    <name type="scientific">Rotaria magnacalcarata</name>
    <dbReference type="NCBI Taxonomy" id="392030"/>
    <lineage>
        <taxon>Eukaryota</taxon>
        <taxon>Metazoa</taxon>
        <taxon>Spiralia</taxon>
        <taxon>Gnathifera</taxon>
        <taxon>Rotifera</taxon>
        <taxon>Eurotatoria</taxon>
        <taxon>Bdelloidea</taxon>
        <taxon>Philodinida</taxon>
        <taxon>Philodinidae</taxon>
        <taxon>Rotaria</taxon>
    </lineage>
</organism>
<gene>
    <name evidence="5" type="ORF">BYL167_LOCUS20884</name>
    <name evidence="2" type="ORF">CJN711_LOCUS33346</name>
    <name evidence="3" type="ORF">MBJ925_LOCUS4419</name>
    <name evidence="4" type="ORF">SMN809_LOCUS8683</name>
</gene>
<evidence type="ECO:0000313" key="2">
    <source>
        <dbReference type="EMBL" id="CAF1584575.1"/>
    </source>
</evidence>
<dbReference type="Gene3D" id="3.30.70.330">
    <property type="match status" value="1"/>
</dbReference>
<proteinExistence type="inferred from homology"/>
<name>A0A816LB85_9BILA</name>
<evidence type="ECO:0000313" key="6">
    <source>
        <dbReference type="Proteomes" id="UP000663824"/>
    </source>
</evidence>
<evidence type="ECO:0000313" key="5">
    <source>
        <dbReference type="EMBL" id="CAF4138099.1"/>
    </source>
</evidence>
<dbReference type="Proteomes" id="UP000663824">
    <property type="component" value="Unassembled WGS sequence"/>
</dbReference>
<dbReference type="Pfam" id="PF04847">
    <property type="entry name" value="Calcipressin"/>
    <property type="match status" value="1"/>
</dbReference>
<dbReference type="EMBL" id="CAJOBH010009315">
    <property type="protein sequence ID" value="CAF4138099.1"/>
    <property type="molecule type" value="Genomic_DNA"/>
</dbReference>
<dbReference type="Proteomes" id="UP000676336">
    <property type="component" value="Unassembled WGS sequence"/>
</dbReference>
<dbReference type="GO" id="GO:0008597">
    <property type="term" value="F:calcium-dependent protein serine/threonine phosphatase regulator activity"/>
    <property type="evidence" value="ECO:0007669"/>
    <property type="project" value="TreeGrafter"/>
</dbReference>
<evidence type="ECO:0000313" key="3">
    <source>
        <dbReference type="EMBL" id="CAF1931969.1"/>
    </source>
</evidence>
<dbReference type="InterPro" id="IPR035979">
    <property type="entry name" value="RBD_domain_sf"/>
</dbReference>
<dbReference type="AlphaFoldDB" id="A0A816LB85"/>
<dbReference type="SUPFAM" id="SSF54928">
    <property type="entry name" value="RNA-binding domain, RBD"/>
    <property type="match status" value="1"/>
</dbReference>
<dbReference type="GO" id="GO:0005737">
    <property type="term" value="C:cytoplasm"/>
    <property type="evidence" value="ECO:0007669"/>
    <property type="project" value="TreeGrafter"/>
</dbReference>
<dbReference type="InterPro" id="IPR012677">
    <property type="entry name" value="Nucleotide-bd_a/b_plait_sf"/>
</dbReference>